<dbReference type="Pfam" id="PF13610">
    <property type="entry name" value="DDE_Tnp_IS240"/>
    <property type="match status" value="1"/>
</dbReference>
<sequence>MSPGKIGTDGANTFPSVIKTSVNSGLLHPDPVHYVTKHLQQGIESDHFRVEKNMPKIGSFQSFNTARRTIAGFEAMLWLRKCFGFSGCWTVNDQNDLLARLFGLKTINRV</sequence>
<gene>
    <name evidence="2" type="ORF">RNA01_40460</name>
</gene>
<keyword evidence="3" id="KW-1185">Reference proteome</keyword>
<proteinExistence type="predicted"/>
<reference evidence="2 3" key="1">
    <citation type="submission" date="2019-07" db="EMBL/GenBank/DDBJ databases">
        <title>Whole genome shotgun sequence of Rhizobium naphthalenivorans NBRC 107585.</title>
        <authorList>
            <person name="Hosoyama A."/>
            <person name="Uohara A."/>
            <person name="Ohji S."/>
            <person name="Ichikawa N."/>
        </authorList>
    </citation>
    <scope>NUCLEOTIDE SEQUENCE [LARGE SCALE GENOMIC DNA]</scope>
    <source>
        <strain evidence="2 3">NBRC 107585</strain>
    </source>
</reference>
<name>A0A512HNU1_9HYPH</name>
<accession>A0A512HNU1</accession>
<evidence type="ECO:0000313" key="3">
    <source>
        <dbReference type="Proteomes" id="UP000321717"/>
    </source>
</evidence>
<evidence type="ECO:0000313" key="2">
    <source>
        <dbReference type="EMBL" id="GEO87114.1"/>
    </source>
</evidence>
<protein>
    <recommendedName>
        <fullName evidence="1">DDE domain-containing protein</fullName>
    </recommendedName>
</protein>
<feature type="domain" description="DDE" evidence="1">
    <location>
        <begin position="2"/>
        <end position="81"/>
    </location>
</feature>
<comment type="caution">
    <text evidence="2">The sequence shown here is derived from an EMBL/GenBank/DDBJ whole genome shotgun (WGS) entry which is preliminary data.</text>
</comment>
<dbReference type="AlphaFoldDB" id="A0A512HNU1"/>
<organism evidence="2 3">
    <name type="scientific">Ciceribacter naphthalenivorans</name>
    <dbReference type="NCBI Taxonomy" id="1118451"/>
    <lineage>
        <taxon>Bacteria</taxon>
        <taxon>Pseudomonadati</taxon>
        <taxon>Pseudomonadota</taxon>
        <taxon>Alphaproteobacteria</taxon>
        <taxon>Hyphomicrobiales</taxon>
        <taxon>Rhizobiaceae</taxon>
        <taxon>Ciceribacter</taxon>
    </lineage>
</organism>
<dbReference type="InterPro" id="IPR032874">
    <property type="entry name" value="DDE_dom"/>
</dbReference>
<evidence type="ECO:0000259" key="1">
    <source>
        <dbReference type="Pfam" id="PF13610"/>
    </source>
</evidence>
<dbReference type="EMBL" id="BJZP01000030">
    <property type="protein sequence ID" value="GEO87114.1"/>
    <property type="molecule type" value="Genomic_DNA"/>
</dbReference>
<dbReference type="Proteomes" id="UP000321717">
    <property type="component" value="Unassembled WGS sequence"/>
</dbReference>